<keyword evidence="4 9" id="KW-0812">Transmembrane</keyword>
<dbReference type="GO" id="GO:0031966">
    <property type="term" value="C:mitochondrial membrane"/>
    <property type="evidence" value="ECO:0007669"/>
    <property type="project" value="UniProtKB-SubCell"/>
</dbReference>
<evidence type="ECO:0000256" key="3">
    <source>
        <dbReference type="ARBA" id="ARBA00022448"/>
    </source>
</evidence>
<keyword evidence="5" id="KW-0677">Repeat</keyword>
<comment type="similarity">
    <text evidence="2 10">Belongs to the mitochondrial carrier (TC 2.A.29) family.</text>
</comment>
<name>A0A7S1EQH2_9RHOD</name>
<evidence type="ECO:0000256" key="2">
    <source>
        <dbReference type="ARBA" id="ARBA00006375"/>
    </source>
</evidence>
<evidence type="ECO:0000313" key="12">
    <source>
        <dbReference type="EMBL" id="CAD8817142.1"/>
    </source>
</evidence>
<dbReference type="InterPro" id="IPR023395">
    <property type="entry name" value="MCP_dom_sf"/>
</dbReference>
<dbReference type="PRINTS" id="PR00926">
    <property type="entry name" value="MITOCARRIER"/>
</dbReference>
<accession>A0A7S1EQH2</accession>
<dbReference type="PANTHER" id="PTHR45624">
    <property type="entry name" value="MITOCHONDRIAL BASIC AMINO ACIDS TRANSPORTER-RELATED"/>
    <property type="match status" value="1"/>
</dbReference>
<dbReference type="Gene3D" id="1.50.40.10">
    <property type="entry name" value="Mitochondrial carrier domain"/>
    <property type="match status" value="2"/>
</dbReference>
<gene>
    <name evidence="12" type="ORF">TOLI1172_LOCUS1530</name>
</gene>
<evidence type="ECO:0000256" key="4">
    <source>
        <dbReference type="ARBA" id="ARBA00022692"/>
    </source>
</evidence>
<feature type="transmembrane region" description="Helical" evidence="11">
    <location>
        <begin position="313"/>
        <end position="336"/>
    </location>
</feature>
<evidence type="ECO:0008006" key="13">
    <source>
        <dbReference type="Google" id="ProtNLM"/>
    </source>
</evidence>
<evidence type="ECO:0000256" key="9">
    <source>
        <dbReference type="PROSITE-ProRule" id="PRU00282"/>
    </source>
</evidence>
<evidence type="ECO:0000256" key="7">
    <source>
        <dbReference type="ARBA" id="ARBA00023128"/>
    </source>
</evidence>
<dbReference type="InterPro" id="IPR018108">
    <property type="entry name" value="MCP_transmembrane"/>
</dbReference>
<comment type="subcellular location">
    <subcellularLocation>
        <location evidence="1">Mitochondrion membrane</location>
        <topology evidence="1">Multi-pass membrane protein</topology>
    </subcellularLocation>
</comment>
<dbReference type="Pfam" id="PF00153">
    <property type="entry name" value="Mito_carr"/>
    <property type="match status" value="3"/>
</dbReference>
<reference evidence="12" key="1">
    <citation type="submission" date="2021-01" db="EMBL/GenBank/DDBJ databases">
        <authorList>
            <person name="Corre E."/>
            <person name="Pelletier E."/>
            <person name="Niang G."/>
            <person name="Scheremetjew M."/>
            <person name="Finn R."/>
            <person name="Kale V."/>
            <person name="Holt S."/>
            <person name="Cochrane G."/>
            <person name="Meng A."/>
            <person name="Brown T."/>
            <person name="Cohen L."/>
        </authorList>
    </citation>
    <scope>NUCLEOTIDE SEQUENCE</scope>
    <source>
        <strain evidence="12">CCMP3278</strain>
    </source>
</reference>
<proteinExistence type="inferred from homology"/>
<dbReference type="AlphaFoldDB" id="A0A7S1EQH2"/>
<evidence type="ECO:0000256" key="8">
    <source>
        <dbReference type="ARBA" id="ARBA00023136"/>
    </source>
</evidence>
<keyword evidence="3 10" id="KW-0813">Transport</keyword>
<feature type="repeat" description="Solcar" evidence="9">
    <location>
        <begin position="257"/>
        <end position="342"/>
    </location>
</feature>
<dbReference type="PROSITE" id="PS50920">
    <property type="entry name" value="SOLCAR"/>
    <property type="match status" value="2"/>
</dbReference>
<evidence type="ECO:0000256" key="1">
    <source>
        <dbReference type="ARBA" id="ARBA00004225"/>
    </source>
</evidence>
<feature type="repeat" description="Solcar" evidence="9">
    <location>
        <begin position="168"/>
        <end position="251"/>
    </location>
</feature>
<evidence type="ECO:0000256" key="5">
    <source>
        <dbReference type="ARBA" id="ARBA00022737"/>
    </source>
</evidence>
<keyword evidence="8 9" id="KW-0472">Membrane</keyword>
<dbReference type="GO" id="GO:0022857">
    <property type="term" value="F:transmembrane transporter activity"/>
    <property type="evidence" value="ECO:0007669"/>
    <property type="project" value="TreeGrafter"/>
</dbReference>
<dbReference type="PANTHER" id="PTHR45624:SF10">
    <property type="entry name" value="SLC (SOLUTE CARRIER) HOMOLOG"/>
    <property type="match status" value="1"/>
</dbReference>
<evidence type="ECO:0000256" key="10">
    <source>
        <dbReference type="RuleBase" id="RU000488"/>
    </source>
</evidence>
<dbReference type="SUPFAM" id="SSF103506">
    <property type="entry name" value="Mitochondrial carrier"/>
    <property type="match status" value="1"/>
</dbReference>
<evidence type="ECO:0000256" key="6">
    <source>
        <dbReference type="ARBA" id="ARBA00022989"/>
    </source>
</evidence>
<keyword evidence="6 11" id="KW-1133">Transmembrane helix</keyword>
<dbReference type="EMBL" id="HBFP01002110">
    <property type="protein sequence ID" value="CAD8817142.1"/>
    <property type="molecule type" value="Transcribed_RNA"/>
</dbReference>
<sequence length="345" mass="37968">MNTSARTEPQATGLSSRGGSNQWLSWETNFSTQFKFWSREIMIGALSGGLGTIVGHPLDTVRIRMQNRSVPTPIPMYLNHSPYHSTNAPLICIPSNAHSHYSKAIESNTNLNSSTLRSQTIRSSILSIRSLFRGIGAPLLATPLLTATQFSTYQFCSRILQSATHPPEARTVAIISGATAGFMQCFISTPTELAKIRVQSSSLYRGVFDCLRKTCAQEGWQALFRGFGVNAARRVPAFGVYFFSYEEMKKIPQVHTYGLAGTAVIGGLAGVIGWLSTYPLDVIKSRIQNDAAGKFTSTLHCIRYSVQTDGIAFLYRGLTATLIRAFGMHAVIFMTYESARKHFVQ</sequence>
<dbReference type="InterPro" id="IPR002067">
    <property type="entry name" value="MCP"/>
</dbReference>
<evidence type="ECO:0000256" key="11">
    <source>
        <dbReference type="SAM" id="Phobius"/>
    </source>
</evidence>
<keyword evidence="7" id="KW-0496">Mitochondrion</keyword>
<protein>
    <recommendedName>
        <fullName evidence="13">Mitochondrial carrier protein</fullName>
    </recommendedName>
</protein>
<organism evidence="12">
    <name type="scientific">Timspurckia oligopyrenoides</name>
    <dbReference type="NCBI Taxonomy" id="708627"/>
    <lineage>
        <taxon>Eukaryota</taxon>
        <taxon>Rhodophyta</taxon>
        <taxon>Bangiophyceae</taxon>
        <taxon>Porphyridiales</taxon>
        <taxon>Porphyridiaceae</taxon>
        <taxon>Timspurckia</taxon>
    </lineage>
</organism>
<dbReference type="InterPro" id="IPR050567">
    <property type="entry name" value="Mitochondrial_Carrier"/>
</dbReference>
<feature type="transmembrane region" description="Helical" evidence="11">
    <location>
        <begin position="257"/>
        <end position="276"/>
    </location>
</feature>